<name>A0A4R4YC57_9PSEU</name>
<feature type="domain" description="FAD-binding" evidence="4">
    <location>
        <begin position="2"/>
        <end position="357"/>
    </location>
</feature>
<dbReference type="OrthoDB" id="4141215at2"/>
<evidence type="ECO:0000313" key="6">
    <source>
        <dbReference type="Proteomes" id="UP000294947"/>
    </source>
</evidence>
<dbReference type="RefSeq" id="WP_132491949.1">
    <property type="nucleotide sequence ID" value="NZ_SMKW01000056.1"/>
</dbReference>
<comment type="caution">
    <text evidence="5">The sequence shown here is derived from an EMBL/GenBank/DDBJ whole genome shotgun (WGS) entry which is preliminary data.</text>
</comment>
<dbReference type="Pfam" id="PF01494">
    <property type="entry name" value="FAD_binding_3"/>
    <property type="match status" value="1"/>
</dbReference>
<dbReference type="Proteomes" id="UP000294947">
    <property type="component" value="Unassembled WGS sequence"/>
</dbReference>
<keyword evidence="3" id="KW-0274">FAD</keyword>
<evidence type="ECO:0000256" key="1">
    <source>
        <dbReference type="ARBA" id="ARBA00001974"/>
    </source>
</evidence>
<gene>
    <name evidence="5" type="ORF">E1288_31980</name>
</gene>
<reference evidence="5 6" key="1">
    <citation type="submission" date="2019-03" db="EMBL/GenBank/DDBJ databases">
        <title>Draft genome sequences of novel Actinobacteria.</title>
        <authorList>
            <person name="Sahin N."/>
            <person name="Ay H."/>
            <person name="Saygin H."/>
        </authorList>
    </citation>
    <scope>NUCLEOTIDE SEQUENCE [LARGE SCALE GENOMIC DNA]</scope>
    <source>
        <strain evidence="5 6">7K502</strain>
    </source>
</reference>
<dbReference type="Gene3D" id="3.40.30.120">
    <property type="match status" value="1"/>
</dbReference>
<evidence type="ECO:0000313" key="5">
    <source>
        <dbReference type="EMBL" id="TDD41660.1"/>
    </source>
</evidence>
<keyword evidence="2" id="KW-0285">Flavoprotein</keyword>
<dbReference type="PANTHER" id="PTHR43004:SF19">
    <property type="entry name" value="BINDING MONOOXYGENASE, PUTATIVE (JCVI)-RELATED"/>
    <property type="match status" value="1"/>
</dbReference>
<evidence type="ECO:0000256" key="3">
    <source>
        <dbReference type="ARBA" id="ARBA00022827"/>
    </source>
</evidence>
<dbReference type="Pfam" id="PF21274">
    <property type="entry name" value="Rng_hyd_C"/>
    <property type="match status" value="1"/>
</dbReference>
<dbReference type="EMBL" id="SMKW01000056">
    <property type="protein sequence ID" value="TDD41660.1"/>
    <property type="molecule type" value="Genomic_DNA"/>
</dbReference>
<proteinExistence type="predicted"/>
<dbReference type="Gene3D" id="3.50.50.60">
    <property type="entry name" value="FAD/NAD(P)-binding domain"/>
    <property type="match status" value="2"/>
</dbReference>
<dbReference type="GO" id="GO:0016709">
    <property type="term" value="F:oxidoreductase activity, acting on paired donors, with incorporation or reduction of molecular oxygen, NAD(P)H as one donor, and incorporation of one atom of oxygen"/>
    <property type="evidence" value="ECO:0007669"/>
    <property type="project" value="UniProtKB-ARBA"/>
</dbReference>
<dbReference type="PANTHER" id="PTHR43004">
    <property type="entry name" value="TRK SYSTEM POTASSIUM UPTAKE PROTEIN"/>
    <property type="match status" value="1"/>
</dbReference>
<dbReference type="InterPro" id="IPR002938">
    <property type="entry name" value="FAD-bd"/>
</dbReference>
<dbReference type="AlphaFoldDB" id="A0A4R4YC57"/>
<sequence length="520" mass="55637">MADVVIAGAGPNGLMLACELSLAGTKPLVLERLPERATAQRANGLVGQVVRMLDRRGLHQRFSGSSEPPQPAPVFVFGAMPLDLSAIEDNPMYLMQVPQRRIEQVLEERAVELGVEIRWGHELVGLTQDDDAVAIDVAGPDGHYRLRARYLVGADGGHSPTRKLSGIGFSGVTKENVVSRLAHVSIPSSLVDPATGGLDVPGYGVIPPFMHHRTERGVLAYAPFLDGRTAVSTMEWSSAETDETALTLDELRASARRVLGVDLPLEPPEGDGPHLTRRLTGGNTRLADRYRDRRVLLVGDAAHVHSAIGGPGLNLGLQDTANLGWKLAAELRGWAPPGLLDSYEAERRPVARRVVMHTQAQSALLAPGGETTALRELFGELLHEPRNIKHIADMMAGADTRYEMGTSATHPLIGRWAPDLVLDTGTGSVRLAELTANARPLLLDMTEGAGLSEDLAGWSDRVEVVSGRSGTSQTAMLLRPDGYVAWASSSAQPDAQERRSLREALTTWFGPGTAGVSGGS</sequence>
<dbReference type="InterPro" id="IPR036188">
    <property type="entry name" value="FAD/NAD-bd_sf"/>
</dbReference>
<accession>A0A4R4YC57</accession>
<evidence type="ECO:0000259" key="4">
    <source>
        <dbReference type="Pfam" id="PF01494"/>
    </source>
</evidence>
<organism evidence="5 6">
    <name type="scientific">Saccharopolyspora elongata</name>
    <dbReference type="NCBI Taxonomy" id="2530387"/>
    <lineage>
        <taxon>Bacteria</taxon>
        <taxon>Bacillati</taxon>
        <taxon>Actinomycetota</taxon>
        <taxon>Actinomycetes</taxon>
        <taxon>Pseudonocardiales</taxon>
        <taxon>Pseudonocardiaceae</taxon>
        <taxon>Saccharopolyspora</taxon>
    </lineage>
</organism>
<keyword evidence="6" id="KW-1185">Reference proteome</keyword>
<dbReference type="GO" id="GO:0071949">
    <property type="term" value="F:FAD binding"/>
    <property type="evidence" value="ECO:0007669"/>
    <property type="project" value="InterPro"/>
</dbReference>
<comment type="cofactor">
    <cofactor evidence="1">
        <name>FAD</name>
        <dbReference type="ChEBI" id="CHEBI:57692"/>
    </cofactor>
</comment>
<dbReference type="SUPFAM" id="SSF51905">
    <property type="entry name" value="FAD/NAD(P)-binding domain"/>
    <property type="match status" value="1"/>
</dbReference>
<dbReference type="PRINTS" id="PR00420">
    <property type="entry name" value="RNGMNOXGNASE"/>
</dbReference>
<protein>
    <submittedName>
        <fullName evidence="5">FAD-dependent oxidoreductase</fullName>
    </submittedName>
</protein>
<dbReference type="InterPro" id="IPR050641">
    <property type="entry name" value="RIFMO-like"/>
</dbReference>
<evidence type="ECO:0000256" key="2">
    <source>
        <dbReference type="ARBA" id="ARBA00022630"/>
    </source>
</evidence>